<gene>
    <name evidence="1" type="ORF">C1645_828555</name>
</gene>
<protein>
    <submittedName>
        <fullName evidence="1">Uncharacterized protein</fullName>
    </submittedName>
</protein>
<evidence type="ECO:0000313" key="1">
    <source>
        <dbReference type="EMBL" id="RIA86908.1"/>
    </source>
</evidence>
<organism evidence="1 2">
    <name type="scientific">Glomus cerebriforme</name>
    <dbReference type="NCBI Taxonomy" id="658196"/>
    <lineage>
        <taxon>Eukaryota</taxon>
        <taxon>Fungi</taxon>
        <taxon>Fungi incertae sedis</taxon>
        <taxon>Mucoromycota</taxon>
        <taxon>Glomeromycotina</taxon>
        <taxon>Glomeromycetes</taxon>
        <taxon>Glomerales</taxon>
        <taxon>Glomeraceae</taxon>
        <taxon>Glomus</taxon>
    </lineage>
</organism>
<reference evidence="1 2" key="1">
    <citation type="submission" date="2018-06" db="EMBL/GenBank/DDBJ databases">
        <title>Comparative genomics reveals the genomic features of Rhizophagus irregularis, R. cerebriforme, R. diaphanum and Gigaspora rosea, and their symbiotic lifestyle signature.</title>
        <authorList>
            <person name="Morin E."/>
            <person name="San Clemente H."/>
            <person name="Chen E.C.H."/>
            <person name="De La Providencia I."/>
            <person name="Hainaut M."/>
            <person name="Kuo A."/>
            <person name="Kohler A."/>
            <person name="Murat C."/>
            <person name="Tang N."/>
            <person name="Roy S."/>
            <person name="Loubradou J."/>
            <person name="Henrissat B."/>
            <person name="Grigoriev I.V."/>
            <person name="Corradi N."/>
            <person name="Roux C."/>
            <person name="Martin F.M."/>
        </authorList>
    </citation>
    <scope>NUCLEOTIDE SEQUENCE [LARGE SCALE GENOMIC DNA]</scope>
    <source>
        <strain evidence="1 2">DAOM 227022</strain>
    </source>
</reference>
<dbReference type="EMBL" id="QKYT01000337">
    <property type="protein sequence ID" value="RIA86908.1"/>
    <property type="molecule type" value="Genomic_DNA"/>
</dbReference>
<keyword evidence="2" id="KW-1185">Reference proteome</keyword>
<proteinExistence type="predicted"/>
<evidence type="ECO:0000313" key="2">
    <source>
        <dbReference type="Proteomes" id="UP000265703"/>
    </source>
</evidence>
<name>A0A397SLK3_9GLOM</name>
<sequence>MIILLKKYAKIKLKSKKKKLSGCFKHINAHTILNESSSKSSSSNNNVSSNENELEINTLVFGNEETYSNLSKNKTSNFSNSKNKTSKISSTKKNSKDIKLFKIPKNNITLNAFFAILYLPCEICYLKRLTSTGKYLSKSAIDSDANCSKDHIKLLEVKIDKNKIPSIKWYKNSLESISTGYYIFL</sequence>
<dbReference type="Proteomes" id="UP000265703">
    <property type="component" value="Unassembled WGS sequence"/>
</dbReference>
<accession>A0A397SLK3</accession>
<comment type="caution">
    <text evidence="1">The sequence shown here is derived from an EMBL/GenBank/DDBJ whole genome shotgun (WGS) entry which is preliminary data.</text>
</comment>
<dbReference type="AlphaFoldDB" id="A0A397SLK3"/>